<feature type="non-terminal residue" evidence="1">
    <location>
        <position position="1"/>
    </location>
</feature>
<feature type="non-terminal residue" evidence="1">
    <location>
        <position position="48"/>
    </location>
</feature>
<protein>
    <submittedName>
        <fullName evidence="1">Uncharacterized protein</fullName>
    </submittedName>
</protein>
<name>A0A381WDE4_9ZZZZ</name>
<accession>A0A381WDE4</accession>
<proteinExistence type="predicted"/>
<reference evidence="1" key="1">
    <citation type="submission" date="2018-05" db="EMBL/GenBank/DDBJ databases">
        <authorList>
            <person name="Lanie J.A."/>
            <person name="Ng W.-L."/>
            <person name="Kazmierczak K.M."/>
            <person name="Andrzejewski T.M."/>
            <person name="Davidsen T.M."/>
            <person name="Wayne K.J."/>
            <person name="Tettelin H."/>
            <person name="Glass J.I."/>
            <person name="Rusch D."/>
            <person name="Podicherti R."/>
            <person name="Tsui H.-C.T."/>
            <person name="Winkler M.E."/>
        </authorList>
    </citation>
    <scope>NUCLEOTIDE SEQUENCE</scope>
</reference>
<gene>
    <name evidence="1" type="ORF">METZ01_LOCUS102912</name>
</gene>
<evidence type="ECO:0000313" key="1">
    <source>
        <dbReference type="EMBL" id="SVA50058.1"/>
    </source>
</evidence>
<sequence>LKETIIEIILKNNNGFPWVNNGSTYLRGYFFKNEGQHINPKDLLSYFY</sequence>
<dbReference type="EMBL" id="UINC01011329">
    <property type="protein sequence ID" value="SVA50058.1"/>
    <property type="molecule type" value="Genomic_DNA"/>
</dbReference>
<dbReference type="AlphaFoldDB" id="A0A381WDE4"/>
<organism evidence="1">
    <name type="scientific">marine metagenome</name>
    <dbReference type="NCBI Taxonomy" id="408172"/>
    <lineage>
        <taxon>unclassified sequences</taxon>
        <taxon>metagenomes</taxon>
        <taxon>ecological metagenomes</taxon>
    </lineage>
</organism>